<evidence type="ECO:0000256" key="4">
    <source>
        <dbReference type="ARBA" id="ARBA00022839"/>
    </source>
</evidence>
<accession>A0A8S5SH41</accession>
<dbReference type="Gene3D" id="3.90.1640.30">
    <property type="match status" value="1"/>
</dbReference>
<sequence>MKVKNLIRKINPRSFISDYLIALGIQENEVEDYIQPVNVRYQSPWDYPNMKLACEMVHDIAVNPESKIGILCDADLDGVTSAVAIYNLLQSVRAGYSITVFHHPKKSHGLSIDVFNQIEDSNLDLLVVPDAGSNNGASCTRIASHGTKILVLDHHEITKPNPNAVIINPHMDKVHLNTKLSGAGVASKFVDAYCEMYGLNPIYTKDLVACSIISDVCDVTVLENRKYIYDGLSRVENPFLKFLFDKAKEATPHAVGWTIAPKVNALFRVESDIATVFEGFVNPSAIESAYKECNRAYNASRKITNEITKDPVINEQKNCAISFVENENASFTGLLANRILDTTKKPTFVLRDKDDKVFTGSMRSPIDFASILNSSRLCRAEGHEKASGIVIQKENYDAFLKWLEAQNFDLEPTEDIAGQLSPRNINMYLCEQIESNKQLWANQIPEPRFSTTLRVKNTDIALFKKTSTTFKVEKNGVAFIKFQLKEDEVQKIESTKRLKIDVIFTLGINRYNGAETPQGMIQEWTIDEDDGEDMF</sequence>
<evidence type="ECO:0000256" key="1">
    <source>
        <dbReference type="ARBA" id="ARBA00005915"/>
    </source>
</evidence>
<keyword evidence="4 7" id="KW-0269">Exonuclease</keyword>
<dbReference type="PANTHER" id="PTHR30255:SF2">
    <property type="entry name" value="SINGLE-STRANDED-DNA-SPECIFIC EXONUCLEASE RECJ"/>
    <property type="match status" value="1"/>
</dbReference>
<feature type="domain" description="DDH" evidence="5">
    <location>
        <begin position="67"/>
        <end position="195"/>
    </location>
</feature>
<name>A0A8S5SH41_9CAUD</name>
<dbReference type="InterPro" id="IPR041122">
    <property type="entry name" value="RecJ_OB"/>
</dbReference>
<dbReference type="InterPro" id="IPR051673">
    <property type="entry name" value="SSDNA_exonuclease_RecJ"/>
</dbReference>
<organism evidence="7">
    <name type="scientific">Siphoviridae sp. ctBCr48</name>
    <dbReference type="NCBI Taxonomy" id="2827802"/>
    <lineage>
        <taxon>Viruses</taxon>
        <taxon>Duplodnaviria</taxon>
        <taxon>Heunggongvirae</taxon>
        <taxon>Uroviricota</taxon>
        <taxon>Caudoviricetes</taxon>
    </lineage>
</organism>
<comment type="similarity">
    <text evidence="1">Belongs to the RecJ family.</text>
</comment>
<dbReference type="Pfam" id="PF17768">
    <property type="entry name" value="RecJ_OB"/>
    <property type="match status" value="1"/>
</dbReference>
<feature type="domain" description="RecJ OB" evidence="6">
    <location>
        <begin position="418"/>
        <end position="522"/>
    </location>
</feature>
<evidence type="ECO:0000313" key="7">
    <source>
        <dbReference type="EMBL" id="DAF50240.1"/>
    </source>
</evidence>
<reference evidence="7" key="1">
    <citation type="journal article" date="2021" name="Proc. Natl. Acad. Sci. U.S.A.">
        <title>A Catalog of Tens of Thousands of Viruses from Human Metagenomes Reveals Hidden Associations with Chronic Diseases.</title>
        <authorList>
            <person name="Tisza M.J."/>
            <person name="Buck C.B."/>
        </authorList>
    </citation>
    <scope>NUCLEOTIDE SEQUENCE</scope>
    <source>
        <strain evidence="7">CtBCr48</strain>
    </source>
</reference>
<evidence type="ECO:0000259" key="6">
    <source>
        <dbReference type="Pfam" id="PF17768"/>
    </source>
</evidence>
<dbReference type="PANTHER" id="PTHR30255">
    <property type="entry name" value="SINGLE-STRANDED-DNA-SPECIFIC EXONUCLEASE RECJ"/>
    <property type="match status" value="1"/>
</dbReference>
<proteinExistence type="inferred from homology"/>
<keyword evidence="2" id="KW-0540">Nuclease</keyword>
<evidence type="ECO:0000256" key="2">
    <source>
        <dbReference type="ARBA" id="ARBA00022722"/>
    </source>
</evidence>
<dbReference type="InterPro" id="IPR038763">
    <property type="entry name" value="DHH_sf"/>
</dbReference>
<dbReference type="Pfam" id="PF01368">
    <property type="entry name" value="DHH"/>
    <property type="match status" value="1"/>
</dbReference>
<evidence type="ECO:0000259" key="5">
    <source>
        <dbReference type="Pfam" id="PF01368"/>
    </source>
</evidence>
<dbReference type="Gene3D" id="3.10.310.30">
    <property type="match status" value="1"/>
</dbReference>
<dbReference type="SUPFAM" id="SSF64182">
    <property type="entry name" value="DHH phosphoesterases"/>
    <property type="match status" value="1"/>
</dbReference>
<protein>
    <submittedName>
        <fullName evidence="7">Single-stranded-DNA-specific exonuclease RecJ</fullName>
    </submittedName>
</protein>
<dbReference type="InterPro" id="IPR001667">
    <property type="entry name" value="DDH_dom"/>
</dbReference>
<evidence type="ECO:0000256" key="3">
    <source>
        <dbReference type="ARBA" id="ARBA00022801"/>
    </source>
</evidence>
<keyword evidence="3" id="KW-0378">Hydrolase</keyword>
<dbReference type="EMBL" id="BK032595">
    <property type="protein sequence ID" value="DAF50240.1"/>
    <property type="molecule type" value="Genomic_DNA"/>
</dbReference>
<dbReference type="GO" id="GO:0004527">
    <property type="term" value="F:exonuclease activity"/>
    <property type="evidence" value="ECO:0007669"/>
    <property type="project" value="UniProtKB-KW"/>
</dbReference>